<protein>
    <recommendedName>
        <fullName evidence="1">AAA+ ATPase domain-containing protein</fullName>
    </recommendedName>
</protein>
<dbReference type="GO" id="GO:0004842">
    <property type="term" value="F:ubiquitin-protein transferase activity"/>
    <property type="evidence" value="ECO:0007669"/>
    <property type="project" value="InterPro"/>
</dbReference>
<dbReference type="InterPro" id="IPR027417">
    <property type="entry name" value="P-loop_NTPase"/>
</dbReference>
<dbReference type="SMART" id="SM00382">
    <property type="entry name" value="AAA"/>
    <property type="match status" value="1"/>
</dbReference>
<dbReference type="AlphaFoldDB" id="A0A9Q0RB40"/>
<dbReference type="InterPro" id="IPR003593">
    <property type="entry name" value="AAA+_ATPase"/>
</dbReference>
<keyword evidence="3" id="KW-1185">Reference proteome</keyword>
<evidence type="ECO:0000313" key="3">
    <source>
        <dbReference type="Proteomes" id="UP001149090"/>
    </source>
</evidence>
<comment type="caution">
    <text evidence="2">The sequence shown here is derived from an EMBL/GenBank/DDBJ whole genome shotgun (WGS) entry which is preliminary data.</text>
</comment>
<dbReference type="SUPFAM" id="SSF52540">
    <property type="entry name" value="P-loop containing nucleoside triphosphate hydrolases"/>
    <property type="match status" value="1"/>
</dbReference>
<organism evidence="2 3">
    <name type="scientific">Anaeramoeba ignava</name>
    <name type="common">Anaerobic marine amoeba</name>
    <dbReference type="NCBI Taxonomy" id="1746090"/>
    <lineage>
        <taxon>Eukaryota</taxon>
        <taxon>Metamonada</taxon>
        <taxon>Anaeramoebidae</taxon>
        <taxon>Anaeramoeba</taxon>
    </lineage>
</organism>
<dbReference type="Proteomes" id="UP001149090">
    <property type="component" value="Unassembled WGS sequence"/>
</dbReference>
<dbReference type="EMBL" id="JAPDFW010000072">
    <property type="protein sequence ID" value="KAJ5073719.1"/>
    <property type="molecule type" value="Genomic_DNA"/>
</dbReference>
<name>A0A9Q0RB40_ANAIG</name>
<reference evidence="2" key="1">
    <citation type="submission" date="2022-10" db="EMBL/GenBank/DDBJ databases">
        <title>Novel sulphate-reducing endosymbionts in the free-living metamonad Anaeramoeba.</title>
        <authorList>
            <person name="Jerlstrom-Hultqvist J."/>
            <person name="Cepicka I."/>
            <person name="Gallot-Lavallee L."/>
            <person name="Salas-Leiva D."/>
            <person name="Curtis B.A."/>
            <person name="Zahonova K."/>
            <person name="Pipaliya S."/>
            <person name="Dacks J."/>
            <person name="Roger A.J."/>
        </authorList>
    </citation>
    <scope>NUCLEOTIDE SEQUENCE</scope>
    <source>
        <strain evidence="2">BMAN</strain>
    </source>
</reference>
<sequence>MHYVLLITIDKIIFNTLTKNLLEKKTSKKNLTLNIIIDQIQDNLVNYLRVREYDNLIAVNQILKENLLLVFISCYVQIPLFIVGKPGTSKTLSIEIILHRLRQGSDNLLIQAFKLSPLVPFYLQCSKILSSKGISRIFKLARESKKHIRSEIIPVVILDEVALAEFSPDLPLKVLHSELEFSDRKYLNQFMKKPNFSTKKGFDKKKNFRKVRFSIEKYDNNNNNNNNDNINISGIEKEKEDQEIISVIVVSNWKIDPANTNRSILLCKQDPSPKDIKETTELILQSQNLQNQVDEKPALFYNLITKKQTQKNQNQNQLIYRHYYGLRDFYYLLRMSIKATLKFQKIYSNTNVFWNEVYRNFGSKPTFLGEIRKTFSEENGFPLPSKEFSSMKMVQQNIHGNLLPKEGGRRYHLEKDEVHLYSRHLMVLIDSLAFFPVFLQQIKSKKVIIFSSFFPKESKRIKIIQNLKQVEKSVSLGETIVLYNNNQLFEPLYDLLNQNYIKIENKLYTRISFEDESRFVFINPGFRIIVITTKIRAYEKESPAVLNRFEKQLIESKDLISNDEAKIFLKEQDNILSIIEKMPDSKIKREHFIINYHNDFLPSLAIKFQNKLKKMKNIYHESNQETIPTNQKIIEEDMNKCCMRLCRAESVIEIQQIYNQKKEVNNEDEKIQNLLNYGLQLSSKGFANLFTKELEPRKIHNSIILTYSPINEKIIYPQNSKTQSINLSEFQNEDALKKRLSDKWFKKSKIKRKNTKTIFIIHFDISQSSEQMFYQSRYLIENMIQKFLQEENIKEEESTKRKISNENKKKHYFFEKQQFYVVFIVHLPLTLITKTFFYCFDDIWEYYYLEELSPKIDIDLKIGNINQNLSIETLIKNVKDQIPAILKNSITFSISKFLRPDNKYYAELINLTSGLLDNKNFVQSMINSFIKASKEKKNESNKLYQWNIVEIIKEKKERKRRDGTFISYITDEFFSKIIRIFAIFLSSFDRNYNLHLFREEQKYILDVWINISKNFSIHFYPLFETDYTFKAQFPFSNYIYLSIQEILIKQQKKQQ</sequence>
<dbReference type="PANTHER" id="PTHR22605">
    <property type="entry name" value="RZ-TYPE DOMAIN-CONTAINING PROTEIN"/>
    <property type="match status" value="1"/>
</dbReference>
<evidence type="ECO:0000259" key="1">
    <source>
        <dbReference type="SMART" id="SM00382"/>
    </source>
</evidence>
<dbReference type="OrthoDB" id="19599at2759"/>
<accession>A0A9Q0RB40</accession>
<dbReference type="GO" id="GO:0016887">
    <property type="term" value="F:ATP hydrolysis activity"/>
    <property type="evidence" value="ECO:0007669"/>
    <property type="project" value="InterPro"/>
</dbReference>
<feature type="domain" description="AAA+ ATPase" evidence="1">
    <location>
        <begin position="76"/>
        <end position="275"/>
    </location>
</feature>
<dbReference type="InterPro" id="IPR031248">
    <property type="entry name" value="RNF213"/>
</dbReference>
<evidence type="ECO:0000313" key="2">
    <source>
        <dbReference type="EMBL" id="KAJ5073719.1"/>
    </source>
</evidence>
<gene>
    <name evidence="2" type="ORF">M0811_08283</name>
</gene>
<dbReference type="PANTHER" id="PTHR22605:SF1">
    <property type="entry name" value="RZ-TYPE DOMAIN-CONTAINING PROTEIN"/>
    <property type="match status" value="1"/>
</dbReference>
<proteinExistence type="predicted"/>